<evidence type="ECO:0000256" key="7">
    <source>
        <dbReference type="ARBA" id="ARBA00023136"/>
    </source>
</evidence>
<keyword evidence="7 9" id="KW-0472">Membrane</keyword>
<accession>A0A371B7K8</accession>
<reference evidence="12" key="1">
    <citation type="submission" date="2018-08" db="EMBL/GenBank/DDBJ databases">
        <authorList>
            <person name="Kim S.-J."/>
            <person name="Jung G.-Y."/>
        </authorList>
    </citation>
    <scope>NUCLEOTIDE SEQUENCE [LARGE SCALE GENOMIC DNA]</scope>
    <source>
        <strain evidence="12">GY_H</strain>
    </source>
</reference>
<dbReference type="InterPro" id="IPR007387">
    <property type="entry name" value="TRAP_DctQ"/>
</dbReference>
<comment type="caution">
    <text evidence="9">Lacks conserved residue(s) required for the propagation of feature annotation.</text>
</comment>
<evidence type="ECO:0000256" key="4">
    <source>
        <dbReference type="ARBA" id="ARBA00022519"/>
    </source>
</evidence>
<dbReference type="InterPro" id="IPR055348">
    <property type="entry name" value="DctQ"/>
</dbReference>
<feature type="transmembrane region" description="Helical" evidence="9">
    <location>
        <begin position="87"/>
        <end position="110"/>
    </location>
</feature>
<protein>
    <recommendedName>
        <fullName evidence="9">TRAP transporter small permease protein</fullName>
    </recommendedName>
</protein>
<keyword evidence="2 9" id="KW-0813">Transport</keyword>
<comment type="subunit">
    <text evidence="9">The complex comprises the extracytoplasmic solute receptor protein and the two transmembrane proteins.</text>
</comment>
<keyword evidence="4 9" id="KW-0997">Cell inner membrane</keyword>
<evidence type="ECO:0000256" key="9">
    <source>
        <dbReference type="RuleBase" id="RU369079"/>
    </source>
</evidence>
<feature type="transmembrane region" description="Helical" evidence="9">
    <location>
        <begin position="45"/>
        <end position="67"/>
    </location>
</feature>
<dbReference type="Proteomes" id="UP000263993">
    <property type="component" value="Unassembled WGS sequence"/>
</dbReference>
<sequence>MSLERALAHTARACTALGALALAVMMLSTSYDVVARTLFRAPLHGAVDIVEMMVLCSAFLGLPEICLRDEQIRVDIVDSFVPPSVLAALKVLALLATIVFLGILAANVTHPMMDSWRFGDIKADTGFPTYPLYALTLFTLVAALAATAVVLIRTFRAKPAAQP</sequence>
<comment type="similarity">
    <text evidence="8 9">Belongs to the TRAP transporter small permease family.</text>
</comment>
<comment type="function">
    <text evidence="9">Part of the tripartite ATP-independent periplasmic (TRAP) transport system.</text>
</comment>
<dbReference type="PANTHER" id="PTHR35011">
    <property type="entry name" value="2,3-DIKETO-L-GULONATE TRAP TRANSPORTER SMALL PERMEASE PROTEIN YIAM"/>
    <property type="match status" value="1"/>
</dbReference>
<evidence type="ECO:0000256" key="5">
    <source>
        <dbReference type="ARBA" id="ARBA00022692"/>
    </source>
</evidence>
<evidence type="ECO:0000256" key="6">
    <source>
        <dbReference type="ARBA" id="ARBA00022989"/>
    </source>
</evidence>
<dbReference type="PANTHER" id="PTHR35011:SF10">
    <property type="entry name" value="TRAP TRANSPORTER SMALL PERMEASE PROTEIN"/>
    <property type="match status" value="1"/>
</dbReference>
<evidence type="ECO:0000259" key="10">
    <source>
        <dbReference type="Pfam" id="PF04290"/>
    </source>
</evidence>
<organism evidence="11 12">
    <name type="scientific">Undibacter mobilis</name>
    <dbReference type="NCBI Taxonomy" id="2292256"/>
    <lineage>
        <taxon>Bacteria</taxon>
        <taxon>Pseudomonadati</taxon>
        <taxon>Pseudomonadota</taxon>
        <taxon>Alphaproteobacteria</taxon>
        <taxon>Hyphomicrobiales</taxon>
        <taxon>Nitrobacteraceae</taxon>
        <taxon>Undibacter</taxon>
    </lineage>
</organism>
<dbReference type="RefSeq" id="WP_115515602.1">
    <property type="nucleotide sequence ID" value="NZ_QRGO01000001.1"/>
</dbReference>
<evidence type="ECO:0000256" key="2">
    <source>
        <dbReference type="ARBA" id="ARBA00022448"/>
    </source>
</evidence>
<dbReference type="EMBL" id="QRGO01000001">
    <property type="protein sequence ID" value="RDV03576.1"/>
    <property type="molecule type" value="Genomic_DNA"/>
</dbReference>
<evidence type="ECO:0000313" key="11">
    <source>
        <dbReference type="EMBL" id="RDV03576.1"/>
    </source>
</evidence>
<comment type="subcellular location">
    <subcellularLocation>
        <location evidence="1 9">Cell inner membrane</location>
        <topology evidence="1 9">Multi-pass membrane protein</topology>
    </subcellularLocation>
</comment>
<keyword evidence="3" id="KW-1003">Cell membrane</keyword>
<keyword evidence="5 9" id="KW-0812">Transmembrane</keyword>
<evidence type="ECO:0000256" key="1">
    <source>
        <dbReference type="ARBA" id="ARBA00004429"/>
    </source>
</evidence>
<dbReference type="GO" id="GO:0022857">
    <property type="term" value="F:transmembrane transporter activity"/>
    <property type="evidence" value="ECO:0007669"/>
    <property type="project" value="UniProtKB-UniRule"/>
</dbReference>
<dbReference type="GO" id="GO:0005886">
    <property type="term" value="C:plasma membrane"/>
    <property type="evidence" value="ECO:0007669"/>
    <property type="project" value="UniProtKB-SubCell"/>
</dbReference>
<feature type="transmembrane region" description="Helical" evidence="9">
    <location>
        <begin position="130"/>
        <end position="152"/>
    </location>
</feature>
<evidence type="ECO:0000313" key="12">
    <source>
        <dbReference type="Proteomes" id="UP000263993"/>
    </source>
</evidence>
<dbReference type="Pfam" id="PF04290">
    <property type="entry name" value="DctQ"/>
    <property type="match status" value="1"/>
</dbReference>
<evidence type="ECO:0000256" key="3">
    <source>
        <dbReference type="ARBA" id="ARBA00022475"/>
    </source>
</evidence>
<dbReference type="AlphaFoldDB" id="A0A371B7K8"/>
<name>A0A371B7K8_9BRAD</name>
<feature type="domain" description="Tripartite ATP-independent periplasmic transporters DctQ component" evidence="10">
    <location>
        <begin position="25"/>
        <end position="156"/>
    </location>
</feature>
<keyword evidence="6 9" id="KW-1133">Transmembrane helix</keyword>
<proteinExistence type="inferred from homology"/>
<dbReference type="GO" id="GO:0015740">
    <property type="term" value="P:C4-dicarboxylate transport"/>
    <property type="evidence" value="ECO:0007669"/>
    <property type="project" value="TreeGrafter"/>
</dbReference>
<comment type="caution">
    <text evidence="11">The sequence shown here is derived from an EMBL/GenBank/DDBJ whole genome shotgun (WGS) entry which is preliminary data.</text>
</comment>
<dbReference type="OrthoDB" id="2877624at2"/>
<evidence type="ECO:0000256" key="8">
    <source>
        <dbReference type="ARBA" id="ARBA00038436"/>
    </source>
</evidence>
<keyword evidence="12" id="KW-1185">Reference proteome</keyword>
<gene>
    <name evidence="11" type="ORF">DXH78_02635</name>
</gene>